<evidence type="ECO:0000313" key="3">
    <source>
        <dbReference type="Proteomes" id="UP001501510"/>
    </source>
</evidence>
<sequence>MKHKREFKINIYNKFKYKKNEKKGISAYRLAKDTKVVVSTISQIESGKSQNLNSNTVEKIASTTQSFLLSPKTFFVFNPLSTKILSI</sequence>
<dbReference type="Proteomes" id="UP001501510">
    <property type="component" value="Unassembled WGS sequence"/>
</dbReference>
<protein>
    <recommendedName>
        <fullName evidence="1">HTH cro/C1-type domain-containing protein</fullName>
    </recommendedName>
</protein>
<gene>
    <name evidence="2" type="ORF">GCM10008906_10060</name>
</gene>
<dbReference type="EMBL" id="BAAACG010000006">
    <property type="protein sequence ID" value="GAA0735837.1"/>
    <property type="molecule type" value="Genomic_DNA"/>
</dbReference>
<dbReference type="RefSeq" id="WP_343759471.1">
    <property type="nucleotide sequence ID" value="NZ_BAAACG010000006.1"/>
</dbReference>
<dbReference type="CDD" id="cd00093">
    <property type="entry name" value="HTH_XRE"/>
    <property type="match status" value="1"/>
</dbReference>
<reference evidence="3" key="1">
    <citation type="journal article" date="2019" name="Int. J. Syst. Evol. Microbiol.">
        <title>The Global Catalogue of Microorganisms (GCM) 10K type strain sequencing project: providing services to taxonomists for standard genome sequencing and annotation.</title>
        <authorList>
            <consortium name="The Broad Institute Genomics Platform"/>
            <consortium name="The Broad Institute Genome Sequencing Center for Infectious Disease"/>
            <person name="Wu L."/>
            <person name="Ma J."/>
        </authorList>
    </citation>
    <scope>NUCLEOTIDE SEQUENCE [LARGE SCALE GENOMIC DNA]</scope>
    <source>
        <strain evidence="3">JCM 1407</strain>
    </source>
</reference>
<comment type="caution">
    <text evidence="2">The sequence shown here is derived from an EMBL/GenBank/DDBJ whole genome shotgun (WGS) entry which is preliminary data.</text>
</comment>
<dbReference type="InterPro" id="IPR010982">
    <property type="entry name" value="Lambda_DNA-bd_dom_sf"/>
</dbReference>
<dbReference type="InterPro" id="IPR001387">
    <property type="entry name" value="Cro/C1-type_HTH"/>
</dbReference>
<dbReference type="SUPFAM" id="SSF47413">
    <property type="entry name" value="lambda repressor-like DNA-binding domains"/>
    <property type="match status" value="1"/>
</dbReference>
<evidence type="ECO:0000313" key="2">
    <source>
        <dbReference type="EMBL" id="GAA0735837.1"/>
    </source>
</evidence>
<proteinExistence type="predicted"/>
<name>A0ABP3UM75_9CLOT</name>
<dbReference type="PROSITE" id="PS50943">
    <property type="entry name" value="HTH_CROC1"/>
    <property type="match status" value="1"/>
</dbReference>
<organism evidence="2 3">
    <name type="scientific">Clostridium oceanicum</name>
    <dbReference type="NCBI Taxonomy" id="1543"/>
    <lineage>
        <taxon>Bacteria</taxon>
        <taxon>Bacillati</taxon>
        <taxon>Bacillota</taxon>
        <taxon>Clostridia</taxon>
        <taxon>Eubacteriales</taxon>
        <taxon>Clostridiaceae</taxon>
        <taxon>Clostridium</taxon>
    </lineage>
</organism>
<keyword evidence="3" id="KW-1185">Reference proteome</keyword>
<accession>A0ABP3UM75</accession>
<dbReference type="Gene3D" id="1.10.260.40">
    <property type="entry name" value="lambda repressor-like DNA-binding domains"/>
    <property type="match status" value="1"/>
</dbReference>
<evidence type="ECO:0000259" key="1">
    <source>
        <dbReference type="PROSITE" id="PS50943"/>
    </source>
</evidence>
<dbReference type="Pfam" id="PF01381">
    <property type="entry name" value="HTH_3"/>
    <property type="match status" value="1"/>
</dbReference>
<feature type="domain" description="HTH cro/C1-type" evidence="1">
    <location>
        <begin position="21"/>
        <end position="74"/>
    </location>
</feature>